<dbReference type="Gene3D" id="3.30.730.10">
    <property type="entry name" value="AP2/ERF domain"/>
    <property type="match status" value="1"/>
</dbReference>
<dbReference type="PANTHER" id="PTHR32467:SF177">
    <property type="entry name" value="AP2-LIKE ETHYLENE-RESPONSIVE TRANSCRIPTION FACTOR SMZ-RELATED"/>
    <property type="match status" value="1"/>
</dbReference>
<evidence type="ECO:0000313" key="11">
    <source>
        <dbReference type="Proteomes" id="UP001558713"/>
    </source>
</evidence>
<keyword evidence="3" id="KW-0238">DNA-binding</keyword>
<dbReference type="EMBL" id="JBANAX010000405">
    <property type="protein sequence ID" value="KAL1209835.1"/>
    <property type="molecule type" value="Genomic_DNA"/>
</dbReference>
<dbReference type="PANTHER" id="PTHR32467">
    <property type="entry name" value="AP2-LIKE ETHYLENE-RESPONSIVE TRANSCRIPTION FACTOR"/>
    <property type="match status" value="1"/>
</dbReference>
<evidence type="ECO:0000313" key="9">
    <source>
        <dbReference type="EMBL" id="KAL1191566.1"/>
    </source>
</evidence>
<keyword evidence="6" id="KW-0539">Nucleus</keyword>
<gene>
    <name evidence="9" type="ORF">V5N11_007595</name>
    <name evidence="10" type="ORF">V5N11_026416</name>
</gene>
<keyword evidence="11" id="KW-1185">Reference proteome</keyword>
<dbReference type="EMBL" id="JBANAX010000849">
    <property type="protein sequence ID" value="KAL1191566.1"/>
    <property type="molecule type" value="Genomic_DNA"/>
</dbReference>
<comment type="similarity">
    <text evidence="7">Belongs to the AP2/ERF transcription factor family. AP2 subfamily.</text>
</comment>
<evidence type="ECO:0000256" key="5">
    <source>
        <dbReference type="ARBA" id="ARBA00023163"/>
    </source>
</evidence>
<protein>
    <submittedName>
        <fullName evidence="10">AP2-like ethylene-responsive transcription factor SNZ</fullName>
    </submittedName>
</protein>
<name>A0ABD1B6Z3_CARAN</name>
<evidence type="ECO:0000256" key="7">
    <source>
        <dbReference type="ARBA" id="ARBA00037973"/>
    </source>
</evidence>
<dbReference type="Pfam" id="PF00847">
    <property type="entry name" value="AP2"/>
    <property type="match status" value="1"/>
</dbReference>
<evidence type="ECO:0000259" key="8">
    <source>
        <dbReference type="PROSITE" id="PS51032"/>
    </source>
</evidence>
<dbReference type="GO" id="GO:0005634">
    <property type="term" value="C:nucleus"/>
    <property type="evidence" value="ECO:0007669"/>
    <property type="project" value="UniProtKB-SubCell"/>
</dbReference>
<dbReference type="FunFam" id="3.30.730.10:FF:000004">
    <property type="entry name" value="AP2-like ethylene-responsive transcription factor"/>
    <property type="match status" value="1"/>
</dbReference>
<sequence>MLDLNLGILSTLNEDEDCKVPTSMFNQKEEEDSINPSNNSFITFGILKREKEVQLLPLPPPPPPGSELSGGSEWLNLSSMQGNKQEIIGLKKKSRRGPRSKSSHYRGVTFYRRTGRWESHIWDCGKQVYLGGFDTAYTAARAYDRAAIKFRGVHADINFIVDDYRQDMEKMKHLSKEEFVQTLRRESVSSARGGGSKYKDLTLQKHTHIKNDHSHLFQNREWNGAAGKCSEMRKIQGDIIKLDAHNKGNEQNNLELSLGISSSSEYIKLKSTDYYDKGIDRSVTTSLHGKSLPKTDIIMKPLNRVAVSSGFPFIGMINSSSLSTCFHQ</sequence>
<proteinExistence type="inferred from homology"/>
<evidence type="ECO:0000256" key="1">
    <source>
        <dbReference type="ARBA" id="ARBA00004123"/>
    </source>
</evidence>
<dbReference type="CDD" id="cd00018">
    <property type="entry name" value="AP2"/>
    <property type="match status" value="1"/>
</dbReference>
<dbReference type="SMART" id="SM00380">
    <property type="entry name" value="AP2"/>
    <property type="match status" value="1"/>
</dbReference>
<keyword evidence="4" id="KW-0010">Activator</keyword>
<reference evidence="10 11" key="1">
    <citation type="submission" date="2024-04" db="EMBL/GenBank/DDBJ databases">
        <title>Genome assembly C_amara_ONT_v2.</title>
        <authorList>
            <person name="Yant L."/>
            <person name="Moore C."/>
            <person name="Slenker M."/>
        </authorList>
    </citation>
    <scope>NUCLEOTIDE SEQUENCE [LARGE SCALE GENOMIC DNA]</scope>
    <source>
        <tissue evidence="10">Leaf</tissue>
    </source>
</reference>
<evidence type="ECO:0000256" key="6">
    <source>
        <dbReference type="ARBA" id="ARBA00023242"/>
    </source>
</evidence>
<comment type="subcellular location">
    <subcellularLocation>
        <location evidence="1">Nucleus</location>
    </subcellularLocation>
</comment>
<evidence type="ECO:0000256" key="4">
    <source>
        <dbReference type="ARBA" id="ARBA00023159"/>
    </source>
</evidence>
<dbReference type="AlphaFoldDB" id="A0ABD1B6Z3"/>
<evidence type="ECO:0000256" key="2">
    <source>
        <dbReference type="ARBA" id="ARBA00023015"/>
    </source>
</evidence>
<dbReference type="PROSITE" id="PS51032">
    <property type="entry name" value="AP2_ERF"/>
    <property type="match status" value="1"/>
</dbReference>
<dbReference type="InterPro" id="IPR001471">
    <property type="entry name" value="AP2/ERF_dom"/>
</dbReference>
<dbReference type="InterPro" id="IPR036955">
    <property type="entry name" value="AP2/ERF_dom_sf"/>
</dbReference>
<dbReference type="Proteomes" id="UP001558713">
    <property type="component" value="Unassembled WGS sequence"/>
</dbReference>
<evidence type="ECO:0000256" key="3">
    <source>
        <dbReference type="ARBA" id="ARBA00023125"/>
    </source>
</evidence>
<organism evidence="10 11">
    <name type="scientific">Cardamine amara subsp. amara</name>
    <dbReference type="NCBI Taxonomy" id="228776"/>
    <lineage>
        <taxon>Eukaryota</taxon>
        <taxon>Viridiplantae</taxon>
        <taxon>Streptophyta</taxon>
        <taxon>Embryophyta</taxon>
        <taxon>Tracheophyta</taxon>
        <taxon>Spermatophyta</taxon>
        <taxon>Magnoliopsida</taxon>
        <taxon>eudicotyledons</taxon>
        <taxon>Gunneridae</taxon>
        <taxon>Pentapetalae</taxon>
        <taxon>rosids</taxon>
        <taxon>malvids</taxon>
        <taxon>Brassicales</taxon>
        <taxon>Brassicaceae</taxon>
        <taxon>Cardamineae</taxon>
        <taxon>Cardamine</taxon>
    </lineage>
</organism>
<dbReference type="GO" id="GO:0003677">
    <property type="term" value="F:DNA binding"/>
    <property type="evidence" value="ECO:0007669"/>
    <property type="project" value="UniProtKB-KW"/>
</dbReference>
<evidence type="ECO:0000313" key="10">
    <source>
        <dbReference type="EMBL" id="KAL1209835.1"/>
    </source>
</evidence>
<dbReference type="SUPFAM" id="SSF54171">
    <property type="entry name" value="DNA-binding domain"/>
    <property type="match status" value="1"/>
</dbReference>
<dbReference type="InterPro" id="IPR016177">
    <property type="entry name" value="DNA-bd_dom_sf"/>
</dbReference>
<keyword evidence="5" id="KW-0804">Transcription</keyword>
<keyword evidence="2" id="KW-0805">Transcription regulation</keyword>
<accession>A0ABD1B6Z3</accession>
<feature type="domain" description="AP2/ERF" evidence="8">
    <location>
        <begin position="104"/>
        <end position="160"/>
    </location>
</feature>
<comment type="caution">
    <text evidence="10">The sequence shown here is derived from an EMBL/GenBank/DDBJ whole genome shotgun (WGS) entry which is preliminary data.</text>
</comment>